<dbReference type="Pfam" id="PF05133">
    <property type="entry name" value="SPP1_portal"/>
    <property type="match status" value="1"/>
</dbReference>
<evidence type="ECO:0000313" key="1">
    <source>
        <dbReference type="EMBL" id="MDE5415492.1"/>
    </source>
</evidence>
<name>A0ABT5VJ56_9BACI</name>
<protein>
    <submittedName>
        <fullName evidence="1">Phage portal protein</fullName>
    </submittedName>
</protein>
<keyword evidence="2" id="KW-1185">Reference proteome</keyword>
<dbReference type="EMBL" id="JAOTPO010000016">
    <property type="protein sequence ID" value="MDE5415492.1"/>
    <property type="molecule type" value="Genomic_DNA"/>
</dbReference>
<organism evidence="1 2">
    <name type="scientific">Alkalihalobacterium chitinilyticum</name>
    <dbReference type="NCBI Taxonomy" id="2980103"/>
    <lineage>
        <taxon>Bacteria</taxon>
        <taxon>Bacillati</taxon>
        <taxon>Bacillota</taxon>
        <taxon>Bacilli</taxon>
        <taxon>Bacillales</taxon>
        <taxon>Bacillaceae</taxon>
        <taxon>Alkalihalobacterium</taxon>
    </lineage>
</organism>
<sequence>MPKQYEENQQWPPKEWAEIYDKFEEHAALYSGDAQRLANYYSKKPFSPNQNGRFWARQVSDEVSTRLRVPVASDLAATSSDLLFSKPISVSVDEAHEQKAAKDATTTQDVLVDMMDRMNLDSLLSEAGEFASALGGVYLKVNWDKSLSPFPIISVAQADTAIPEFKFGILTSVTFWMTIREDDNVVYRLLEQHTPGHIYNSLYRGSEDLLGKRIALNFLPETQGLPDEIVTGIDSLCCRYIPNMKPNRMFRGVSIGQSDFAGTEGLMDSLDATYSSWMRDINLSKARIIVPEEWLMPTQHGGVFDAEREVYSTLDIDPTSMEKVGITMNQFDIRTNEHRQTALELLDRIITHAGYSPQSFGLKIEGRAESGTALNIRERKTMVTREKKANFWRAAIEDILTVAQQIYNNKLGGKITVYRPTVTFSPVHTDLETTAKTVDMLFKAQSSTVYTRVKMLHPTWSEDRIQNEVDGILQEFARS</sequence>
<dbReference type="InterPro" id="IPR021145">
    <property type="entry name" value="Portal_protein_SPP1_Gp6-like"/>
</dbReference>
<comment type="caution">
    <text evidence="1">The sequence shown here is derived from an EMBL/GenBank/DDBJ whole genome shotgun (WGS) entry which is preliminary data.</text>
</comment>
<reference evidence="1" key="1">
    <citation type="submission" date="2024-05" db="EMBL/GenBank/DDBJ databases">
        <title>Alkalihalobacillus sp. strain MEB203 novel alkaliphilic bacterium from Lonar Lake, India.</title>
        <authorList>
            <person name="Joshi A."/>
            <person name="Thite S."/>
            <person name="Mengade P."/>
        </authorList>
    </citation>
    <scope>NUCLEOTIDE SEQUENCE</scope>
    <source>
        <strain evidence="1">MEB 203</strain>
    </source>
</reference>
<proteinExistence type="predicted"/>
<accession>A0ABT5VJ56</accession>
<dbReference type="Proteomes" id="UP001148125">
    <property type="component" value="Unassembled WGS sequence"/>
</dbReference>
<evidence type="ECO:0000313" key="2">
    <source>
        <dbReference type="Proteomes" id="UP001148125"/>
    </source>
</evidence>
<dbReference type="RefSeq" id="WP_275120094.1">
    <property type="nucleotide sequence ID" value="NZ_JAOTPO010000016.1"/>
</dbReference>
<gene>
    <name evidence="1" type="ORF">N7Z68_19190</name>
</gene>